<dbReference type="NCBIfam" id="TIGR02593">
    <property type="entry name" value="CRISPR_cas5"/>
    <property type="match status" value="1"/>
</dbReference>
<comment type="caution">
    <text evidence="2">The sequence shown here is derived from an EMBL/GenBank/DDBJ whole genome shotgun (WGS) entry which is preliminary data.</text>
</comment>
<evidence type="ECO:0000313" key="2">
    <source>
        <dbReference type="EMBL" id="MBU5439016.1"/>
    </source>
</evidence>
<dbReference type="EMBL" id="JAHLPM010000011">
    <property type="protein sequence ID" value="MBU5439016.1"/>
    <property type="molecule type" value="Genomic_DNA"/>
</dbReference>
<proteinExistence type="predicted"/>
<evidence type="ECO:0000256" key="1">
    <source>
        <dbReference type="ARBA" id="ARBA00023118"/>
    </source>
</evidence>
<dbReference type="Proteomes" id="UP000749471">
    <property type="component" value="Unassembled WGS sequence"/>
</dbReference>
<dbReference type="Pfam" id="PF09704">
    <property type="entry name" value="Cas_Cas5d"/>
    <property type="match status" value="1"/>
</dbReference>
<dbReference type="RefSeq" id="WP_216520622.1">
    <property type="nucleotide sequence ID" value="NZ_JAHLPM010000011.1"/>
</dbReference>
<dbReference type="InterPro" id="IPR013422">
    <property type="entry name" value="CRISPR-assoc_prot_Cas5_N"/>
</dbReference>
<reference evidence="2 3" key="1">
    <citation type="submission" date="2021-06" db="EMBL/GenBank/DDBJ databases">
        <authorList>
            <person name="Sun Q."/>
            <person name="Li D."/>
        </authorList>
    </citation>
    <scope>NUCLEOTIDE SEQUENCE [LARGE SCALE GENOMIC DNA]</scope>
    <source>
        <strain evidence="2 3">MSJ-40</strain>
    </source>
</reference>
<evidence type="ECO:0000313" key="3">
    <source>
        <dbReference type="Proteomes" id="UP000749471"/>
    </source>
</evidence>
<protein>
    <submittedName>
        <fullName evidence="2">Type I-B CRISPR-associated protein Cas5b</fullName>
    </submittedName>
</protein>
<gene>
    <name evidence="2" type="primary">cas5b</name>
    <name evidence="2" type="ORF">KQI42_13390</name>
</gene>
<accession>A0ABS6E836</accession>
<dbReference type="InterPro" id="IPR021124">
    <property type="entry name" value="CRISPR-assoc_prot_Cas5"/>
</dbReference>
<sequence>MKENKKAVRLRLYQNMVNYKKPTSFQLKESYPLPPYSTVIGMVHSLCDYKEYKEMEVSVQGKYHSKVNDLYTRYEFKNGMKFDPARHQLQVGEFGISRGISTVELLVDVELLIHIIPQDQSLVGEIEKAFLYPREYPSLGRREDIVIIEEVKVVDIFEEELEEDIELREDFTAYIPLNIIKNESIVVDGAEPGIKSRGTRYRVTKDYELVNYGTVKSPKIFRQWNKVDVLYSSRITAIGGETILKDVDNNIILNA</sequence>
<organism evidence="2 3">
    <name type="scientific">Tissierella simiarum</name>
    <dbReference type="NCBI Taxonomy" id="2841534"/>
    <lineage>
        <taxon>Bacteria</taxon>
        <taxon>Bacillati</taxon>
        <taxon>Bacillota</taxon>
        <taxon>Tissierellia</taxon>
        <taxon>Tissierellales</taxon>
        <taxon>Tissierellaceae</taxon>
        <taxon>Tissierella</taxon>
    </lineage>
</organism>
<keyword evidence="1" id="KW-0051">Antiviral defense</keyword>
<dbReference type="NCBIfam" id="TIGR01895">
    <property type="entry name" value="cas_Cas5t"/>
    <property type="match status" value="1"/>
</dbReference>
<keyword evidence="3" id="KW-1185">Reference proteome</keyword>
<dbReference type="InterPro" id="IPR013337">
    <property type="entry name" value="CRISPR-assoc_prot_Cas5_Tneap"/>
</dbReference>
<name>A0ABS6E836_9FIRM</name>